<dbReference type="Proteomes" id="UP000654004">
    <property type="component" value="Unassembled WGS sequence"/>
</dbReference>
<feature type="signal peptide" evidence="1">
    <location>
        <begin position="1"/>
        <end position="20"/>
    </location>
</feature>
<evidence type="ECO:0000313" key="3">
    <source>
        <dbReference type="Proteomes" id="UP000654004"/>
    </source>
</evidence>
<proteinExistence type="predicted"/>
<gene>
    <name evidence="2" type="ORF">GCM10009410_11830</name>
</gene>
<keyword evidence="3" id="KW-1185">Reference proteome</keyword>
<accession>A0ABQ2QGI7</accession>
<dbReference type="RefSeq" id="WP_188954268.1">
    <property type="nucleotide sequence ID" value="NZ_BMQW01000002.1"/>
</dbReference>
<evidence type="ECO:0000256" key="1">
    <source>
        <dbReference type="SAM" id="SignalP"/>
    </source>
</evidence>
<protein>
    <submittedName>
        <fullName evidence="2">Uncharacterized protein</fullName>
    </submittedName>
</protein>
<keyword evidence="1" id="KW-0732">Signal</keyword>
<sequence length="412" mass="45993">MRYGSISLALLCLYASNSFAALEVITNSEKQTLNKIETEYDIDSLLINVNDKFSQLNKKAYDVEGLKKTIASEQERYDELINGLPQAIRTKTSLPDTYKQIEESVTLVDELTVKAEEDSKRLETEKVEILSEYEQINKQRASKSQQLFKLKTDITNRLIADLSKSSSTLPVNINGSTECSKYQTIADCLKESQSSILSNTRNESPFLNDKSVLLSYEVIDANMNMRGDLNYKVAMKFKPSYNNKIDEMLNEKLGLKSAMVTLVSNVPADWFVNGVKIGTGKKLFHEIPLGKHGILASYENQDQSSVENIEGNGVFNYKFSNVATAKKSVSKPSVVVAEVPKGILKPSVKSAQQPAAQKPKAKYTLFSDQTSIKLSDDDAKKTSSDKGYEYFMGVTPATKKQNIEFTNEPIEK</sequence>
<name>A0ABQ2QGI7_9GAMM</name>
<organism evidence="2 3">
    <name type="scientific">Shewanella ulleungensis</name>
    <dbReference type="NCBI Taxonomy" id="2282699"/>
    <lineage>
        <taxon>Bacteria</taxon>
        <taxon>Pseudomonadati</taxon>
        <taxon>Pseudomonadota</taxon>
        <taxon>Gammaproteobacteria</taxon>
        <taxon>Alteromonadales</taxon>
        <taxon>Shewanellaceae</taxon>
        <taxon>Shewanella</taxon>
    </lineage>
</organism>
<dbReference type="EMBL" id="BMQW01000002">
    <property type="protein sequence ID" value="GGP80699.1"/>
    <property type="molecule type" value="Genomic_DNA"/>
</dbReference>
<evidence type="ECO:0000313" key="2">
    <source>
        <dbReference type="EMBL" id="GGP80699.1"/>
    </source>
</evidence>
<feature type="chain" id="PRO_5046417585" evidence="1">
    <location>
        <begin position="21"/>
        <end position="412"/>
    </location>
</feature>
<comment type="caution">
    <text evidence="2">The sequence shown here is derived from an EMBL/GenBank/DDBJ whole genome shotgun (WGS) entry which is preliminary data.</text>
</comment>
<reference evidence="3" key="1">
    <citation type="journal article" date="2019" name="Int. J. Syst. Evol. Microbiol.">
        <title>The Global Catalogue of Microorganisms (GCM) 10K type strain sequencing project: providing services to taxonomists for standard genome sequencing and annotation.</title>
        <authorList>
            <consortium name="The Broad Institute Genomics Platform"/>
            <consortium name="The Broad Institute Genome Sequencing Center for Infectious Disease"/>
            <person name="Wu L."/>
            <person name="Ma J."/>
        </authorList>
    </citation>
    <scope>NUCLEOTIDE SEQUENCE [LARGE SCALE GENOMIC DNA]</scope>
    <source>
        <strain evidence="3">JCM 32305</strain>
    </source>
</reference>